<accession>A0A8H4EZH0</accession>
<protein>
    <submittedName>
        <fullName evidence="1">Uncharacterized protein</fullName>
    </submittedName>
</protein>
<proteinExistence type="predicted"/>
<dbReference type="EMBL" id="JAAECE010000007">
    <property type="protein sequence ID" value="KAF1798693.1"/>
    <property type="molecule type" value="Genomic_DNA"/>
</dbReference>
<dbReference type="AlphaFoldDB" id="A0A8H4EZH0"/>
<dbReference type="Proteomes" id="UP000469890">
    <property type="component" value="Unassembled WGS sequence"/>
</dbReference>
<evidence type="ECO:0000313" key="1">
    <source>
        <dbReference type="EMBL" id="KAF1798693.1"/>
    </source>
</evidence>
<evidence type="ECO:0000313" key="2">
    <source>
        <dbReference type="Proteomes" id="UP000469890"/>
    </source>
</evidence>
<gene>
    <name evidence="1" type="ORF">FB192DRAFT_1392849</name>
</gene>
<comment type="caution">
    <text evidence="1">The sequence shown here is derived from an EMBL/GenBank/DDBJ whole genome shotgun (WGS) entry which is preliminary data.</text>
</comment>
<organism evidence="1 2">
    <name type="scientific">Mucor circinelloides f. lusitanicus</name>
    <name type="common">Mucor racemosus var. lusitanicus</name>
    <dbReference type="NCBI Taxonomy" id="29924"/>
    <lineage>
        <taxon>Eukaryota</taxon>
        <taxon>Fungi</taxon>
        <taxon>Fungi incertae sedis</taxon>
        <taxon>Mucoromycota</taxon>
        <taxon>Mucoromycotina</taxon>
        <taxon>Mucoromycetes</taxon>
        <taxon>Mucorales</taxon>
        <taxon>Mucorineae</taxon>
        <taxon>Mucoraceae</taxon>
        <taxon>Mucor</taxon>
    </lineage>
</organism>
<name>A0A8H4EZH0_MUCCL</name>
<sequence length="242" mass="27727">MKPEPHGIDDKFILRPQLAKQLKINAFFTTMPATTWRMMHDMVANHVKYEEGLSGAEESYKMFKTAFQAIGEKSTYKALATYCKSLSAYYVSIKIIAAYEHEVKEYDAQQEALRLHDLYKNGVSLGAEEINRMSSCLSCLLDLVDNSDDGQRSLFSNEQWEFLKAKFTGCRKVNSLLKPVIIDTWKLAAKYAEIDGSFIRSKEYIKKVLKVPRDAYESSILGGFNSSECLNFRFLNFLIINF</sequence>
<reference evidence="1 2" key="1">
    <citation type="submission" date="2019-09" db="EMBL/GenBank/DDBJ databases">
        <authorList>
            <consortium name="DOE Joint Genome Institute"/>
            <person name="Mondo S.J."/>
            <person name="Navarro-Mendoza M.I."/>
            <person name="Perez-Arques C."/>
            <person name="Panchal S."/>
            <person name="Nicolas F.E."/>
            <person name="Ganguly P."/>
            <person name="Pangilinan J."/>
            <person name="Grigoriev I."/>
            <person name="Heitman J."/>
            <person name="Sanya K."/>
            <person name="Garre V."/>
        </authorList>
    </citation>
    <scope>NUCLEOTIDE SEQUENCE [LARGE SCALE GENOMIC DNA]</scope>
    <source>
        <strain evidence="1 2">MU402</strain>
    </source>
</reference>